<evidence type="ECO:0000256" key="2">
    <source>
        <dbReference type="SAM" id="SignalP"/>
    </source>
</evidence>
<dbReference type="EMBL" id="BAAABW010000001">
    <property type="protein sequence ID" value="GAA0330088.1"/>
    <property type="molecule type" value="Genomic_DNA"/>
</dbReference>
<keyword evidence="4" id="KW-1185">Reference proteome</keyword>
<gene>
    <name evidence="3" type="ORF">GCM10010319_02630</name>
</gene>
<evidence type="ECO:0000313" key="3">
    <source>
        <dbReference type="EMBL" id="GAA0330088.1"/>
    </source>
</evidence>
<reference evidence="4" key="1">
    <citation type="journal article" date="2019" name="Int. J. Syst. Evol. Microbiol.">
        <title>The Global Catalogue of Microorganisms (GCM) 10K type strain sequencing project: providing services to taxonomists for standard genome sequencing and annotation.</title>
        <authorList>
            <consortium name="The Broad Institute Genomics Platform"/>
            <consortium name="The Broad Institute Genome Sequencing Center for Infectious Disease"/>
            <person name="Wu L."/>
            <person name="Ma J."/>
        </authorList>
    </citation>
    <scope>NUCLEOTIDE SEQUENCE [LARGE SCALE GENOMIC DNA]</scope>
    <source>
        <strain evidence="4">JCM 4565</strain>
    </source>
</reference>
<dbReference type="RefSeq" id="WP_344115151.1">
    <property type="nucleotide sequence ID" value="NZ_BAAABW010000001.1"/>
</dbReference>
<feature type="chain" id="PRO_5047437679" description="Lipoprotein" evidence="2">
    <location>
        <begin position="24"/>
        <end position="205"/>
    </location>
</feature>
<feature type="signal peptide" evidence="2">
    <location>
        <begin position="1"/>
        <end position="23"/>
    </location>
</feature>
<name>A0ABP3G0P6_9ACTN</name>
<proteinExistence type="predicted"/>
<dbReference type="Proteomes" id="UP001500063">
    <property type="component" value="Unassembled WGS sequence"/>
</dbReference>
<feature type="region of interest" description="Disordered" evidence="1">
    <location>
        <begin position="29"/>
        <end position="48"/>
    </location>
</feature>
<accession>A0ABP3G0P6</accession>
<dbReference type="PROSITE" id="PS51257">
    <property type="entry name" value="PROKAR_LIPOPROTEIN"/>
    <property type="match status" value="1"/>
</dbReference>
<organism evidence="3 4">
    <name type="scientific">Streptomyces blastmyceticus</name>
    <dbReference type="NCBI Taxonomy" id="68180"/>
    <lineage>
        <taxon>Bacteria</taxon>
        <taxon>Bacillati</taxon>
        <taxon>Actinomycetota</taxon>
        <taxon>Actinomycetes</taxon>
        <taxon>Kitasatosporales</taxon>
        <taxon>Streptomycetaceae</taxon>
        <taxon>Streptomyces</taxon>
    </lineage>
</organism>
<protein>
    <recommendedName>
        <fullName evidence="5">Lipoprotein</fullName>
    </recommendedName>
</protein>
<evidence type="ECO:0000313" key="4">
    <source>
        <dbReference type="Proteomes" id="UP001500063"/>
    </source>
</evidence>
<keyword evidence="2" id="KW-0732">Signal</keyword>
<comment type="caution">
    <text evidence="3">The sequence shown here is derived from an EMBL/GenBank/DDBJ whole genome shotgun (WGS) entry which is preliminary data.</text>
</comment>
<evidence type="ECO:0000256" key="1">
    <source>
        <dbReference type="SAM" id="MobiDB-lite"/>
    </source>
</evidence>
<evidence type="ECO:0008006" key="5">
    <source>
        <dbReference type="Google" id="ProtNLM"/>
    </source>
</evidence>
<sequence>MRHRALPGALLALMGLTGPVALSGCHAPQRAGSVVTPPPSPPRSGERPEFLAEDACAGGGHESYTEVDCADARAAARVLARYNGPQASGPRCPAATDFVLHITAVDQGDSEKESSPEGYACMRYLRPPHPGDPGQGGGPLTVTGDCVYTQRDGVVKETACDGSGAHAPEYRVIDEVTTRAACPPSTDLYVQVGGEAPVGCARRLS</sequence>